<evidence type="ECO:0000256" key="1">
    <source>
        <dbReference type="SAM" id="Phobius"/>
    </source>
</evidence>
<sequence length="234" mass="25957">MASRKERELQEEKDWNKIDEAVIASESFIMRYRNQLMIGVGAVVVLVGVYFAYQNFYVEPKNAEAQTAMFRGEQYFQAGMDSLALFGDGNAYIGFEQIINEYGSTKSGDLAKAYAGLSYARMGKYEEALKYLKDFSGGDDMVTPAVQGAIGDCLVNTGKPQDAVSYFEKAAKSADDVLLSPIFYKKAAIVNRELKNYDKVIALFTTIKNNYMASPEASEADKYIMEATLLKGAN</sequence>
<dbReference type="InterPro" id="IPR011990">
    <property type="entry name" value="TPR-like_helical_dom_sf"/>
</dbReference>
<gene>
    <name evidence="2" type="ORF">CLV62_101311</name>
</gene>
<dbReference type="AlphaFoldDB" id="A0A2V3PV92"/>
<keyword evidence="3" id="KW-1185">Reference proteome</keyword>
<keyword evidence="1" id="KW-1133">Transmembrane helix</keyword>
<dbReference type="OrthoDB" id="9808622at2"/>
<dbReference type="Pfam" id="PF13181">
    <property type="entry name" value="TPR_8"/>
    <property type="match status" value="1"/>
</dbReference>
<dbReference type="InterPro" id="IPR019734">
    <property type="entry name" value="TPR_rpt"/>
</dbReference>
<dbReference type="SUPFAM" id="SSF48452">
    <property type="entry name" value="TPR-like"/>
    <property type="match status" value="1"/>
</dbReference>
<comment type="caution">
    <text evidence="2">The sequence shown here is derived from an EMBL/GenBank/DDBJ whole genome shotgun (WGS) entry which is preliminary data.</text>
</comment>
<accession>A0A2V3PV92</accession>
<keyword evidence="1" id="KW-0472">Membrane</keyword>
<protein>
    <submittedName>
        <fullName evidence="2">Tetratricopeptide repeat protein</fullName>
    </submittedName>
</protein>
<dbReference type="RefSeq" id="WP_110309005.1">
    <property type="nucleotide sequence ID" value="NZ_QICL01000001.1"/>
</dbReference>
<dbReference type="Proteomes" id="UP000247973">
    <property type="component" value="Unassembled WGS sequence"/>
</dbReference>
<dbReference type="Gene3D" id="1.25.40.10">
    <property type="entry name" value="Tetratricopeptide repeat domain"/>
    <property type="match status" value="2"/>
</dbReference>
<keyword evidence="1" id="KW-0812">Transmembrane</keyword>
<organism evidence="2 3">
    <name type="scientific">Dysgonomonas alginatilytica</name>
    <dbReference type="NCBI Taxonomy" id="1605892"/>
    <lineage>
        <taxon>Bacteria</taxon>
        <taxon>Pseudomonadati</taxon>
        <taxon>Bacteroidota</taxon>
        <taxon>Bacteroidia</taxon>
        <taxon>Bacteroidales</taxon>
        <taxon>Dysgonomonadaceae</taxon>
        <taxon>Dysgonomonas</taxon>
    </lineage>
</organism>
<proteinExistence type="predicted"/>
<evidence type="ECO:0000313" key="2">
    <source>
        <dbReference type="EMBL" id="PXV69042.1"/>
    </source>
</evidence>
<dbReference type="Pfam" id="PF13174">
    <property type="entry name" value="TPR_6"/>
    <property type="match status" value="1"/>
</dbReference>
<feature type="transmembrane region" description="Helical" evidence="1">
    <location>
        <begin position="36"/>
        <end position="53"/>
    </location>
</feature>
<evidence type="ECO:0000313" key="3">
    <source>
        <dbReference type="Proteomes" id="UP000247973"/>
    </source>
</evidence>
<dbReference type="EMBL" id="QICL01000001">
    <property type="protein sequence ID" value="PXV69042.1"/>
    <property type="molecule type" value="Genomic_DNA"/>
</dbReference>
<reference evidence="2 3" key="1">
    <citation type="submission" date="2018-03" db="EMBL/GenBank/DDBJ databases">
        <title>Genomic Encyclopedia of Archaeal and Bacterial Type Strains, Phase II (KMG-II): from individual species to whole genera.</title>
        <authorList>
            <person name="Goeker M."/>
        </authorList>
    </citation>
    <scope>NUCLEOTIDE SEQUENCE [LARGE SCALE GENOMIC DNA]</scope>
    <source>
        <strain evidence="2 3">DSM 100214</strain>
    </source>
</reference>
<name>A0A2V3PV92_9BACT</name>